<dbReference type="RefSeq" id="WP_013115667.1">
    <property type="nucleotide sequence ID" value="NC_014151.1"/>
</dbReference>
<dbReference type="OrthoDB" id="9799092at2"/>
<dbReference type="KEGG" id="cfl:Cfla_0416"/>
<dbReference type="Proteomes" id="UP000000849">
    <property type="component" value="Chromosome"/>
</dbReference>
<gene>
    <name evidence="1" type="ordered locus">Cfla_0416</name>
</gene>
<keyword evidence="2" id="KW-1185">Reference proteome</keyword>
<sequence>MILWLNGPFGVGKSTCARLLLQGDSQARQYNPERLGWLIRRTVGRVRPGDFQDRPVWRRGVVHGAHRAARRTPTLVVPMTLLRADYADEILGGLRAAGHEVVHVTLHASHEALVDRIENDTDDPGARSWRLDQASRYFEVADRLAALGPQVDTEGRAAHEVAAAVVTAAERTRSA</sequence>
<dbReference type="Pfam" id="PF13671">
    <property type="entry name" value="AAA_33"/>
    <property type="match status" value="1"/>
</dbReference>
<dbReference type="EMBL" id="CP001964">
    <property type="protein sequence ID" value="ADG73333.1"/>
    <property type="molecule type" value="Genomic_DNA"/>
</dbReference>
<name>D5UHQ9_CELFN</name>
<proteinExistence type="predicted"/>
<dbReference type="AlphaFoldDB" id="D5UHQ9"/>
<dbReference type="SUPFAM" id="SSF52540">
    <property type="entry name" value="P-loop containing nucleoside triphosphate hydrolases"/>
    <property type="match status" value="1"/>
</dbReference>
<evidence type="ECO:0000313" key="1">
    <source>
        <dbReference type="EMBL" id="ADG73333.1"/>
    </source>
</evidence>
<evidence type="ECO:0000313" key="2">
    <source>
        <dbReference type="Proteomes" id="UP000000849"/>
    </source>
</evidence>
<dbReference type="STRING" id="446466.Cfla_0416"/>
<dbReference type="InterPro" id="IPR027417">
    <property type="entry name" value="P-loop_NTPase"/>
</dbReference>
<dbReference type="HOGENOM" id="CLU_111135_0_0_11"/>
<reference evidence="1 2" key="1">
    <citation type="journal article" date="2010" name="Stand. Genomic Sci.">
        <title>Complete genome sequence of Cellulomonas flavigena type strain (134).</title>
        <authorList>
            <person name="Abt B."/>
            <person name="Foster B."/>
            <person name="Lapidus A."/>
            <person name="Clum A."/>
            <person name="Sun H."/>
            <person name="Pukall R."/>
            <person name="Lucas S."/>
            <person name="Glavina Del Rio T."/>
            <person name="Nolan M."/>
            <person name="Tice H."/>
            <person name="Cheng J.F."/>
            <person name="Pitluck S."/>
            <person name="Liolios K."/>
            <person name="Ivanova N."/>
            <person name="Mavromatis K."/>
            <person name="Ovchinnikova G."/>
            <person name="Pati A."/>
            <person name="Goodwin L."/>
            <person name="Chen A."/>
            <person name="Palaniappan K."/>
            <person name="Land M."/>
            <person name="Hauser L."/>
            <person name="Chang Y.J."/>
            <person name="Jeffries C.D."/>
            <person name="Rohde M."/>
            <person name="Goker M."/>
            <person name="Woyke T."/>
            <person name="Bristow J."/>
            <person name="Eisen J.A."/>
            <person name="Markowitz V."/>
            <person name="Hugenholtz P."/>
            <person name="Kyrpides N.C."/>
            <person name="Klenk H.P."/>
        </authorList>
    </citation>
    <scope>NUCLEOTIDE SEQUENCE [LARGE SCALE GENOMIC DNA]</scope>
    <source>
        <strain evidence="2">ATCC 482 / DSM 20109 / BCRC 11376 / JCM 18109 / NBRC 3775 / NCIMB 8073 / NRS 134</strain>
    </source>
</reference>
<organism evidence="1 2">
    <name type="scientific">Cellulomonas flavigena (strain ATCC 482 / DSM 20109 / BCRC 11376 / JCM 18109 / NBRC 3775 / NCIMB 8073 / NRS 134)</name>
    <dbReference type="NCBI Taxonomy" id="446466"/>
    <lineage>
        <taxon>Bacteria</taxon>
        <taxon>Bacillati</taxon>
        <taxon>Actinomycetota</taxon>
        <taxon>Actinomycetes</taxon>
        <taxon>Micrococcales</taxon>
        <taxon>Cellulomonadaceae</taxon>
        <taxon>Cellulomonas</taxon>
    </lineage>
</organism>
<accession>D5UHQ9</accession>
<protein>
    <submittedName>
        <fullName evidence="1">TmrB</fullName>
    </submittedName>
</protein>
<dbReference type="Gene3D" id="3.40.50.300">
    <property type="entry name" value="P-loop containing nucleotide triphosphate hydrolases"/>
    <property type="match status" value="1"/>
</dbReference>
<dbReference type="eggNOG" id="COG1660">
    <property type="taxonomic scope" value="Bacteria"/>
</dbReference>